<keyword evidence="6" id="KW-1185">Reference proteome</keyword>
<evidence type="ECO:0000256" key="3">
    <source>
        <dbReference type="ARBA" id="ARBA00022801"/>
    </source>
</evidence>
<dbReference type="EMBL" id="CP022129">
    <property type="protein sequence ID" value="ASF47622.1"/>
    <property type="molecule type" value="Genomic_DNA"/>
</dbReference>
<dbReference type="SUPFAM" id="SSF52540">
    <property type="entry name" value="P-loop containing nucleoside triphosphate hydrolases"/>
    <property type="match status" value="1"/>
</dbReference>
<dbReference type="InterPro" id="IPR052705">
    <property type="entry name" value="Gliding_Motility_GTPase"/>
</dbReference>
<dbReference type="GO" id="GO:0005525">
    <property type="term" value="F:GTP binding"/>
    <property type="evidence" value="ECO:0007669"/>
    <property type="project" value="UniProtKB-KW"/>
</dbReference>
<dbReference type="InterPro" id="IPR027417">
    <property type="entry name" value="P-loop_NTPase"/>
</dbReference>
<gene>
    <name evidence="5" type="ORF">CEK71_16990</name>
</gene>
<dbReference type="InterPro" id="IPR004130">
    <property type="entry name" value="Gpn"/>
</dbReference>
<proteinExistence type="inferred from homology"/>
<evidence type="ECO:0000256" key="2">
    <source>
        <dbReference type="ARBA" id="ARBA00022741"/>
    </source>
</evidence>
<evidence type="ECO:0000313" key="5">
    <source>
        <dbReference type="EMBL" id="ASF47622.1"/>
    </source>
</evidence>
<comment type="similarity">
    <text evidence="1">Belongs to the GPN-loop GTPase family.</text>
</comment>
<dbReference type="GO" id="GO:0016787">
    <property type="term" value="F:hydrolase activity"/>
    <property type="evidence" value="ECO:0007669"/>
    <property type="project" value="UniProtKB-KW"/>
</dbReference>
<dbReference type="OrthoDB" id="4319884at2"/>
<keyword evidence="2" id="KW-0547">Nucleotide-binding</keyword>
<dbReference type="CDD" id="cd00882">
    <property type="entry name" value="Ras_like_GTPase"/>
    <property type="match status" value="1"/>
</dbReference>
<dbReference type="Gene3D" id="3.40.50.300">
    <property type="entry name" value="P-loop containing nucleotide triphosphate hydrolases"/>
    <property type="match status" value="1"/>
</dbReference>
<sequence length="179" mass="19812">MHTANKIKIVFTGCVGAGKTTAIQTISEDIPISTDVKPSEASVIKRKPSTTVAMDYGTLSLGNGETLYLYGTPGQRRFDFMTDILTKGAIGLVILIDNSHDNPLQELDYYLNLNYRFLLDNPAIIGVTHYDETQQPELDVYYNALAERGDPWPVIPTDARKLSDIKLLLNTLLALLEHG</sequence>
<dbReference type="Pfam" id="PF03029">
    <property type="entry name" value="ATP_bind_1"/>
    <property type="match status" value="1"/>
</dbReference>
<dbReference type="Proteomes" id="UP000197019">
    <property type="component" value="Chromosome"/>
</dbReference>
<keyword evidence="4" id="KW-0342">GTP-binding</keyword>
<keyword evidence="3" id="KW-0378">Hydrolase</keyword>
<evidence type="ECO:0000256" key="1">
    <source>
        <dbReference type="ARBA" id="ARBA00005290"/>
    </source>
</evidence>
<dbReference type="RefSeq" id="WP_088620493.1">
    <property type="nucleotide sequence ID" value="NZ_CP022129.1"/>
</dbReference>
<evidence type="ECO:0000313" key="6">
    <source>
        <dbReference type="Proteomes" id="UP000197019"/>
    </source>
</evidence>
<dbReference type="PANTHER" id="PTHR42708">
    <property type="entry name" value="ATP/GTP-BINDING PROTEIN-RELATED"/>
    <property type="match status" value="1"/>
</dbReference>
<reference evidence="5 6" key="1">
    <citation type="submission" date="2017-06" db="EMBL/GenBank/DDBJ databases">
        <title>Genome Sequencing of the methanotroph Methylovulum psychrotolerants str. HV10-M2 isolated from a high-altitude environment.</title>
        <authorList>
            <person name="Mateos-Rivera A."/>
        </authorList>
    </citation>
    <scope>NUCLEOTIDE SEQUENCE [LARGE SCALE GENOMIC DNA]</scope>
    <source>
        <strain evidence="5 6">HV10_M2</strain>
    </source>
</reference>
<dbReference type="AlphaFoldDB" id="A0A1Z4C256"/>
<accession>A0A1Z4C256</accession>
<dbReference type="KEGG" id="mpsy:CEK71_16990"/>
<name>A0A1Z4C256_9GAMM</name>
<protein>
    <submittedName>
        <fullName evidence="5">GTP-binding protein</fullName>
    </submittedName>
</protein>
<organism evidence="5 6">
    <name type="scientific">Methylovulum psychrotolerans</name>
    <dbReference type="NCBI Taxonomy" id="1704499"/>
    <lineage>
        <taxon>Bacteria</taxon>
        <taxon>Pseudomonadati</taxon>
        <taxon>Pseudomonadota</taxon>
        <taxon>Gammaproteobacteria</taxon>
        <taxon>Methylococcales</taxon>
        <taxon>Methylococcaceae</taxon>
        <taxon>Methylovulum</taxon>
    </lineage>
</organism>
<evidence type="ECO:0000256" key="4">
    <source>
        <dbReference type="ARBA" id="ARBA00023134"/>
    </source>
</evidence>
<dbReference type="PANTHER" id="PTHR42708:SF1">
    <property type="entry name" value="GLIDING MOTILITY PROTEIN MGLA"/>
    <property type="match status" value="1"/>
</dbReference>